<dbReference type="SUPFAM" id="SSF46785">
    <property type="entry name" value="Winged helix' DNA-binding domain"/>
    <property type="match status" value="1"/>
</dbReference>
<organism evidence="1 2">
    <name type="scientific">Chryseobacterium viscerum</name>
    <dbReference type="NCBI Taxonomy" id="1037377"/>
    <lineage>
        <taxon>Bacteria</taxon>
        <taxon>Pseudomonadati</taxon>
        <taxon>Bacteroidota</taxon>
        <taxon>Flavobacteriia</taxon>
        <taxon>Flavobacteriales</taxon>
        <taxon>Weeksellaceae</taxon>
        <taxon>Chryseobacterium group</taxon>
        <taxon>Chryseobacterium</taxon>
    </lineage>
</organism>
<dbReference type="RefSeq" id="WP_152291433.1">
    <property type="nucleotide sequence ID" value="NZ_VTPV01000022.1"/>
</dbReference>
<name>A0A5N4BJ64_9FLAO</name>
<evidence type="ECO:0008006" key="3">
    <source>
        <dbReference type="Google" id="ProtNLM"/>
    </source>
</evidence>
<protein>
    <recommendedName>
        <fullName evidence="3">MarR family transcriptional regulator</fullName>
    </recommendedName>
</protein>
<dbReference type="Gene3D" id="1.10.10.10">
    <property type="entry name" value="Winged helix-like DNA-binding domain superfamily/Winged helix DNA-binding domain"/>
    <property type="match status" value="1"/>
</dbReference>
<gene>
    <name evidence="1" type="ORF">F8D52_22665</name>
</gene>
<keyword evidence="2" id="KW-1185">Reference proteome</keyword>
<dbReference type="InterPro" id="IPR036390">
    <property type="entry name" value="WH_DNA-bd_sf"/>
</dbReference>
<dbReference type="EMBL" id="VTPV01000022">
    <property type="protein sequence ID" value="KAB1228479.1"/>
    <property type="molecule type" value="Genomic_DNA"/>
</dbReference>
<evidence type="ECO:0000313" key="1">
    <source>
        <dbReference type="EMBL" id="KAB1228479.1"/>
    </source>
</evidence>
<dbReference type="Proteomes" id="UP000326384">
    <property type="component" value="Unassembled WGS sequence"/>
</dbReference>
<comment type="caution">
    <text evidence="1">The sequence shown here is derived from an EMBL/GenBank/DDBJ whole genome shotgun (WGS) entry which is preliminary data.</text>
</comment>
<proteinExistence type="predicted"/>
<reference evidence="1 2" key="1">
    <citation type="journal article" date="2019" name="Stand. Genomic Sci.">
        <title>Draft Whole-Genome Sequence of a Novel Chryseobacterium viscerum Strain Isolated from Fresh Water at Dripping Springs, New Mexico.</title>
        <authorList>
            <person name="Kyndt J.A."/>
            <person name="Moore T.C."/>
        </authorList>
    </citation>
    <scope>NUCLEOTIDE SEQUENCE [LARGE SCALE GENOMIC DNA]</scope>
    <source>
        <strain evidence="1 2">DPS</strain>
    </source>
</reference>
<evidence type="ECO:0000313" key="2">
    <source>
        <dbReference type="Proteomes" id="UP000326384"/>
    </source>
</evidence>
<dbReference type="InterPro" id="IPR036388">
    <property type="entry name" value="WH-like_DNA-bd_sf"/>
</dbReference>
<accession>A0A5N4BJ64</accession>
<sequence length="140" mass="16481">MSQNSLKALQEISEELPEKRKIVYYKLKEYPNSTFYQIAFKLSWNVNKVSNRINELVNAGLIKKTGEEQRGKFTRDKFSVIEDPDEIIKRQNDLYVSFVDTKSQLESDHHRCETKHGKSLLIKRINYLNNKISNLKMLSL</sequence>